<dbReference type="Gene3D" id="3.30.70.260">
    <property type="match status" value="2"/>
</dbReference>
<comment type="pathway">
    <text evidence="10">Amino-acid biosynthesis; L-methionine biosynthesis via de novo pathway; L-homoserine from L-aspartate: step 1/3.</text>
</comment>
<comment type="similarity">
    <text evidence="2 9">Belongs to the aspartokinase family.</text>
</comment>
<dbReference type="InterPro" id="IPR054352">
    <property type="entry name" value="ACT_Aspartokinase"/>
</dbReference>
<dbReference type="AlphaFoldDB" id="A0A1S1YWD9"/>
<keyword evidence="3 9" id="KW-0808">Transferase</keyword>
<evidence type="ECO:0000313" key="13">
    <source>
        <dbReference type="EMBL" id="OHX65342.1"/>
    </source>
</evidence>
<dbReference type="STRING" id="915059.NH26_02750"/>
<feature type="binding site" evidence="8">
    <location>
        <position position="41"/>
    </location>
    <ligand>
        <name>substrate</name>
    </ligand>
</feature>
<evidence type="ECO:0000256" key="6">
    <source>
        <dbReference type="ARBA" id="ARBA00022840"/>
    </source>
</evidence>
<dbReference type="Gene3D" id="3.40.1160.10">
    <property type="entry name" value="Acetylglutamate kinase-like"/>
    <property type="match status" value="1"/>
</dbReference>
<dbReference type="PROSITE" id="PS00324">
    <property type="entry name" value="ASPARTOKINASE"/>
    <property type="match status" value="1"/>
</dbReference>
<dbReference type="GO" id="GO:0005524">
    <property type="term" value="F:ATP binding"/>
    <property type="evidence" value="ECO:0007669"/>
    <property type="project" value="UniProtKB-KW"/>
</dbReference>
<dbReference type="InterPro" id="IPR018042">
    <property type="entry name" value="Aspartate_kinase_CS"/>
</dbReference>
<feature type="binding site" evidence="8">
    <location>
        <position position="119"/>
    </location>
    <ligand>
        <name>substrate</name>
    </ligand>
</feature>
<dbReference type="OrthoDB" id="9799110at2"/>
<evidence type="ECO:0000256" key="7">
    <source>
        <dbReference type="ARBA" id="ARBA00047872"/>
    </source>
</evidence>
<dbReference type="NCBIfam" id="TIGR00657">
    <property type="entry name" value="asp_kinases"/>
    <property type="match status" value="1"/>
</dbReference>
<dbReference type="PIRSF" id="PIRSF000726">
    <property type="entry name" value="Asp_kin"/>
    <property type="match status" value="1"/>
</dbReference>
<keyword evidence="4 8" id="KW-0547">Nucleotide-binding</keyword>
<dbReference type="Pfam" id="PF22468">
    <property type="entry name" value="ACT_9"/>
    <property type="match status" value="1"/>
</dbReference>
<dbReference type="GO" id="GO:0005829">
    <property type="term" value="C:cytosol"/>
    <property type="evidence" value="ECO:0007669"/>
    <property type="project" value="TreeGrafter"/>
</dbReference>
<dbReference type="EMBL" id="JRYR02000001">
    <property type="protein sequence ID" value="OHX65342.1"/>
    <property type="molecule type" value="Genomic_DNA"/>
</dbReference>
<evidence type="ECO:0000256" key="1">
    <source>
        <dbReference type="ARBA" id="ARBA00004766"/>
    </source>
</evidence>
<comment type="pathway">
    <text evidence="10">Amino-acid biosynthesis; L-threonine biosynthesis; L-threonine from L-aspartate: step 1/5.</text>
</comment>
<name>A0A1S1YWD9_FLAPC</name>
<dbReference type="UniPathway" id="UPA00034">
    <property type="reaction ID" value="UER00015"/>
</dbReference>
<dbReference type="UniPathway" id="UPA00050">
    <property type="reaction ID" value="UER00461"/>
</dbReference>
<feature type="binding site" evidence="8">
    <location>
        <begin position="217"/>
        <end position="218"/>
    </location>
    <ligand>
        <name>ATP</name>
        <dbReference type="ChEBI" id="CHEBI:30616"/>
    </ligand>
</feature>
<dbReference type="InterPro" id="IPR036393">
    <property type="entry name" value="AceGlu_kinase-like_sf"/>
</dbReference>
<feature type="domain" description="Aspartokinase ACT" evidence="12">
    <location>
        <begin position="377"/>
        <end position="435"/>
    </location>
</feature>
<gene>
    <name evidence="13" type="ORF">NH26_02750</name>
</gene>
<reference evidence="13 14" key="1">
    <citation type="journal article" date="2012" name="Int. J. Syst. Evol. Microbiol.">
        <title>Flammeovirga pacifica sp. nov., isolated from deep-sea sediment.</title>
        <authorList>
            <person name="Xu H."/>
            <person name="Fu Y."/>
            <person name="Yang N."/>
            <person name="Ding Z."/>
            <person name="Lai Q."/>
            <person name="Zeng R."/>
        </authorList>
    </citation>
    <scope>NUCLEOTIDE SEQUENCE [LARGE SCALE GENOMIC DNA]</scope>
    <source>
        <strain evidence="14">DSM 24597 / LMG 26175 / WPAGA1</strain>
    </source>
</reference>
<comment type="catalytic activity">
    <reaction evidence="7 9">
        <text>L-aspartate + ATP = 4-phospho-L-aspartate + ADP</text>
        <dbReference type="Rhea" id="RHEA:23776"/>
        <dbReference type="ChEBI" id="CHEBI:29991"/>
        <dbReference type="ChEBI" id="CHEBI:30616"/>
        <dbReference type="ChEBI" id="CHEBI:57535"/>
        <dbReference type="ChEBI" id="CHEBI:456216"/>
        <dbReference type="EC" id="2.7.2.4"/>
    </reaction>
</comment>
<feature type="binding site" evidence="8">
    <location>
        <position position="228"/>
    </location>
    <ligand>
        <name>ATP</name>
        <dbReference type="ChEBI" id="CHEBI:30616"/>
    </ligand>
</feature>
<accession>A0A1S1YWD9</accession>
<dbReference type="InterPro" id="IPR045865">
    <property type="entry name" value="ACT-like_dom_sf"/>
</dbReference>
<dbReference type="UniPathway" id="UPA00051">
    <property type="reaction ID" value="UER00462"/>
</dbReference>
<keyword evidence="6 8" id="KW-0067">ATP-binding</keyword>
<dbReference type="GO" id="GO:0009088">
    <property type="term" value="P:threonine biosynthetic process"/>
    <property type="evidence" value="ECO:0007669"/>
    <property type="project" value="UniProtKB-UniPathway"/>
</dbReference>
<feature type="domain" description="Aspartate/glutamate/uridylate kinase" evidence="11">
    <location>
        <begin position="2"/>
        <end position="274"/>
    </location>
</feature>
<dbReference type="PANTHER" id="PTHR21499">
    <property type="entry name" value="ASPARTATE KINASE"/>
    <property type="match status" value="1"/>
</dbReference>
<evidence type="ECO:0000256" key="10">
    <source>
        <dbReference type="RuleBase" id="RU004249"/>
    </source>
</evidence>
<dbReference type="PANTHER" id="PTHR21499:SF59">
    <property type="entry name" value="ASPARTOKINASE"/>
    <property type="match status" value="1"/>
</dbReference>
<comment type="caution">
    <text evidence="13">The sequence shown here is derived from an EMBL/GenBank/DDBJ whole genome shotgun (WGS) entry which is preliminary data.</text>
</comment>
<dbReference type="InterPro" id="IPR001048">
    <property type="entry name" value="Asp/Glu/Uridylate_kinase"/>
</dbReference>
<dbReference type="InterPro" id="IPR005260">
    <property type="entry name" value="Asp_kin_monofn"/>
</dbReference>
<dbReference type="Gene3D" id="1.20.120.1320">
    <property type="entry name" value="Aspartokinase, catalytic domain"/>
    <property type="match status" value="1"/>
</dbReference>
<keyword evidence="14" id="KW-1185">Reference proteome</keyword>
<dbReference type="SUPFAM" id="SSF53633">
    <property type="entry name" value="Carbamate kinase-like"/>
    <property type="match status" value="1"/>
</dbReference>
<keyword evidence="10" id="KW-0028">Amino-acid biosynthesis</keyword>
<dbReference type="Pfam" id="PF00696">
    <property type="entry name" value="AA_kinase"/>
    <property type="match status" value="1"/>
</dbReference>
<dbReference type="SUPFAM" id="SSF55021">
    <property type="entry name" value="ACT-like"/>
    <property type="match status" value="2"/>
</dbReference>
<organism evidence="13 14">
    <name type="scientific">Flammeovirga pacifica</name>
    <dbReference type="NCBI Taxonomy" id="915059"/>
    <lineage>
        <taxon>Bacteria</taxon>
        <taxon>Pseudomonadati</taxon>
        <taxon>Bacteroidota</taxon>
        <taxon>Cytophagia</taxon>
        <taxon>Cytophagales</taxon>
        <taxon>Flammeovirgaceae</taxon>
        <taxon>Flammeovirga</taxon>
    </lineage>
</organism>
<dbReference type="GO" id="GO:0009089">
    <property type="term" value="P:lysine biosynthetic process via diaminopimelate"/>
    <property type="evidence" value="ECO:0007669"/>
    <property type="project" value="UniProtKB-UniPathway"/>
</dbReference>
<dbReference type="InterPro" id="IPR001341">
    <property type="entry name" value="Asp_kinase"/>
</dbReference>
<sequence length="441" mass="48992">MLVYKFGGTSVGSAERMMQVSDIIVGGDQKIVVLSAVSGTTNSLVTICDAYYANDKTLADKLVEDFRPKYDKHIFELLHEEASRKEANALMEEKYALLKSYNVDSFSELEEREIHAQGELISTKLMQLYLQEKGVNSALIPALDFMRTENGEPLYPEIENRLTKILQENSDIDLFITQGYICTNEFEQVDNLKRGGSDYTASIIGACAGAKEVQIWTDIDGMHNNDPRFVENTKAVECLTYDEAAELAYFGAKILHPLTVLPAKRKSIPVRLKNTMVPEAFGTVIGPQCDHTLPVKSIAAKNDIVAIKIKSSRMLMAYGFLKNVFQIFEDHQTPIDMITTSEVAVSLTVDKTDALPQIIKDLEKFGKVEVDHDHSIVCVVGQSLIEDTTVVSRVVNAIENLSVRMISYGGSANNISILVPTKNKNEALNLLHNALYNETLV</sequence>
<evidence type="ECO:0000256" key="8">
    <source>
        <dbReference type="PIRSR" id="PIRSR000726-1"/>
    </source>
</evidence>
<feature type="binding site" evidence="8">
    <location>
        <begin position="5"/>
        <end position="8"/>
    </location>
    <ligand>
        <name>ATP</name>
        <dbReference type="ChEBI" id="CHEBI:30616"/>
    </ligand>
</feature>
<evidence type="ECO:0000259" key="11">
    <source>
        <dbReference type="Pfam" id="PF00696"/>
    </source>
</evidence>
<dbReference type="GO" id="GO:0004072">
    <property type="term" value="F:aspartate kinase activity"/>
    <property type="evidence" value="ECO:0007669"/>
    <property type="project" value="UniProtKB-EC"/>
</dbReference>
<evidence type="ECO:0000256" key="4">
    <source>
        <dbReference type="ARBA" id="ARBA00022741"/>
    </source>
</evidence>
<proteinExistence type="inferred from homology"/>
<dbReference type="GO" id="GO:0009090">
    <property type="term" value="P:homoserine biosynthetic process"/>
    <property type="evidence" value="ECO:0007669"/>
    <property type="project" value="TreeGrafter"/>
</dbReference>
<keyword evidence="5 9" id="KW-0418">Kinase</keyword>
<evidence type="ECO:0000256" key="3">
    <source>
        <dbReference type="ARBA" id="ARBA00022679"/>
    </source>
</evidence>
<evidence type="ECO:0000256" key="2">
    <source>
        <dbReference type="ARBA" id="ARBA00010122"/>
    </source>
</evidence>
<dbReference type="InterPro" id="IPR042199">
    <property type="entry name" value="AsparK_Bifunc_asparK/hSer_DH"/>
</dbReference>
<evidence type="ECO:0000256" key="9">
    <source>
        <dbReference type="RuleBase" id="RU003448"/>
    </source>
</evidence>
<comment type="pathway">
    <text evidence="1 10">Amino-acid biosynthesis; L-lysine biosynthesis via DAP pathway; (S)-tetrahydrodipicolinate from L-aspartate: step 1/4.</text>
</comment>
<evidence type="ECO:0000259" key="12">
    <source>
        <dbReference type="Pfam" id="PF22468"/>
    </source>
</evidence>
<dbReference type="CDD" id="cd04912">
    <property type="entry name" value="ACT_AKiii-LysC-EC-like_1"/>
    <property type="match status" value="1"/>
</dbReference>
<dbReference type="RefSeq" id="WP_044223925.1">
    <property type="nucleotide sequence ID" value="NZ_JRYR02000001.1"/>
</dbReference>
<dbReference type="Proteomes" id="UP000179797">
    <property type="component" value="Unassembled WGS sequence"/>
</dbReference>
<protein>
    <recommendedName>
        <fullName evidence="9">Aspartokinase</fullName>
        <ecNumber evidence="9">2.7.2.4</ecNumber>
    </recommendedName>
</protein>
<dbReference type="EC" id="2.7.2.4" evidence="9"/>
<evidence type="ECO:0000313" key="14">
    <source>
        <dbReference type="Proteomes" id="UP000179797"/>
    </source>
</evidence>
<evidence type="ECO:0000256" key="5">
    <source>
        <dbReference type="ARBA" id="ARBA00022777"/>
    </source>
</evidence>